<dbReference type="PANTHER" id="PTHR42939:SF1">
    <property type="entry name" value="ABC TRANSPORTER ATP-BINDING PROTEIN ALBC-RELATED"/>
    <property type="match status" value="1"/>
</dbReference>
<evidence type="ECO:0000256" key="3">
    <source>
        <dbReference type="ARBA" id="ARBA00022840"/>
    </source>
</evidence>
<dbReference type="SUPFAM" id="SSF52540">
    <property type="entry name" value="P-loop containing nucleoside triphosphate hydrolases"/>
    <property type="match status" value="1"/>
</dbReference>
<dbReference type="InterPro" id="IPR003439">
    <property type="entry name" value="ABC_transporter-like_ATP-bd"/>
</dbReference>
<gene>
    <name evidence="5" type="ORF">EIG99_09800</name>
</gene>
<dbReference type="InterPro" id="IPR027417">
    <property type="entry name" value="P-loop_NTPase"/>
</dbReference>
<feature type="non-terminal residue" evidence="5">
    <location>
        <position position="61"/>
    </location>
</feature>
<evidence type="ECO:0000313" key="5">
    <source>
        <dbReference type="EMBL" id="RZI01040.1"/>
    </source>
</evidence>
<comment type="caution">
    <text evidence="5">The sequence shown here is derived from an EMBL/GenBank/DDBJ whole genome shotgun (WGS) entry which is preliminary data.</text>
</comment>
<keyword evidence="2" id="KW-0547">Nucleotide-binding</keyword>
<dbReference type="GO" id="GO:0005524">
    <property type="term" value="F:ATP binding"/>
    <property type="evidence" value="ECO:0007669"/>
    <property type="project" value="UniProtKB-KW"/>
</dbReference>
<dbReference type="GO" id="GO:0016887">
    <property type="term" value="F:ATP hydrolysis activity"/>
    <property type="evidence" value="ECO:0007669"/>
    <property type="project" value="InterPro"/>
</dbReference>
<feature type="domain" description="ABC transporter" evidence="4">
    <location>
        <begin position="21"/>
        <end position="61"/>
    </location>
</feature>
<protein>
    <submittedName>
        <fullName evidence="5">ATP-binding cassette domain-containing protein</fullName>
    </submittedName>
</protein>
<name>A0A4Q7CSB9_9STAP</name>
<keyword evidence="3 5" id="KW-0067">ATP-binding</keyword>
<sequence>MTSLLSVEKLNKTFKDSTFKINNVSFEVCEGEIVALIGKNGSGKSTLIRLIVGDYPIDQGK</sequence>
<evidence type="ECO:0000313" key="6">
    <source>
        <dbReference type="Proteomes" id="UP000293854"/>
    </source>
</evidence>
<dbReference type="Pfam" id="PF00005">
    <property type="entry name" value="ABC_tran"/>
    <property type="match status" value="1"/>
</dbReference>
<dbReference type="Gene3D" id="3.40.50.300">
    <property type="entry name" value="P-loop containing nucleotide triphosphate hydrolases"/>
    <property type="match status" value="1"/>
</dbReference>
<proteinExistence type="predicted"/>
<dbReference type="PANTHER" id="PTHR42939">
    <property type="entry name" value="ABC TRANSPORTER ATP-BINDING PROTEIN ALBC-RELATED"/>
    <property type="match status" value="1"/>
</dbReference>
<evidence type="ECO:0000256" key="2">
    <source>
        <dbReference type="ARBA" id="ARBA00022741"/>
    </source>
</evidence>
<dbReference type="RefSeq" id="WP_130135661.1">
    <property type="nucleotide sequence ID" value="NZ_RQTE01000199.1"/>
</dbReference>
<evidence type="ECO:0000256" key="1">
    <source>
        <dbReference type="ARBA" id="ARBA00022448"/>
    </source>
</evidence>
<dbReference type="InterPro" id="IPR051782">
    <property type="entry name" value="ABC_Transporter_VariousFunc"/>
</dbReference>
<evidence type="ECO:0000259" key="4">
    <source>
        <dbReference type="Pfam" id="PF00005"/>
    </source>
</evidence>
<dbReference type="AlphaFoldDB" id="A0A4Q7CSB9"/>
<dbReference type="Proteomes" id="UP000293854">
    <property type="component" value="Unassembled WGS sequence"/>
</dbReference>
<reference evidence="5 6" key="1">
    <citation type="submission" date="2018-11" db="EMBL/GenBank/DDBJ databases">
        <title>Genomic profiling of Staphylococcus species from a Poultry farm system in KwaZulu-Natal, South Africa.</title>
        <authorList>
            <person name="Amoako D.G."/>
            <person name="Somboro A.M."/>
            <person name="Abia A.L.K."/>
            <person name="Bester L.A."/>
            <person name="Essack S.Y."/>
        </authorList>
    </citation>
    <scope>NUCLEOTIDE SEQUENCE [LARGE SCALE GENOMIC DNA]</scope>
    <source>
        <strain evidence="5 6">SA11</strain>
    </source>
</reference>
<organism evidence="5 6">
    <name type="scientific">Staphylococcus condimenti</name>
    <dbReference type="NCBI Taxonomy" id="70255"/>
    <lineage>
        <taxon>Bacteria</taxon>
        <taxon>Bacillati</taxon>
        <taxon>Bacillota</taxon>
        <taxon>Bacilli</taxon>
        <taxon>Bacillales</taxon>
        <taxon>Staphylococcaceae</taxon>
        <taxon>Staphylococcus</taxon>
    </lineage>
</organism>
<keyword evidence="1" id="KW-0813">Transport</keyword>
<dbReference type="EMBL" id="RQTE01000199">
    <property type="protein sequence ID" value="RZI01040.1"/>
    <property type="molecule type" value="Genomic_DNA"/>
</dbReference>
<accession>A0A4Q7CSB9</accession>